<evidence type="ECO:0000256" key="5">
    <source>
        <dbReference type="ARBA" id="ARBA00023077"/>
    </source>
</evidence>
<dbReference type="PANTHER" id="PTHR30442:SF0">
    <property type="entry name" value="FE(3+) DICITRATE TRANSPORT PROTEIN FECA"/>
    <property type="match status" value="1"/>
</dbReference>
<evidence type="ECO:0000259" key="11">
    <source>
        <dbReference type="Pfam" id="PF00593"/>
    </source>
</evidence>
<evidence type="ECO:0000256" key="8">
    <source>
        <dbReference type="PROSITE-ProRule" id="PRU01360"/>
    </source>
</evidence>
<name>A0A3M0C3X4_9PROT</name>
<dbReference type="SUPFAM" id="SSF56935">
    <property type="entry name" value="Porins"/>
    <property type="match status" value="1"/>
</dbReference>
<proteinExistence type="inferred from homology"/>
<dbReference type="PANTHER" id="PTHR30442">
    <property type="entry name" value="IRON III DICITRATE TRANSPORT PROTEIN FECA"/>
    <property type="match status" value="1"/>
</dbReference>
<feature type="domain" description="TonB-dependent receptor plug" evidence="12">
    <location>
        <begin position="50"/>
        <end position="159"/>
    </location>
</feature>
<dbReference type="EMBL" id="REFR01000013">
    <property type="protein sequence ID" value="RMB04438.1"/>
    <property type="molecule type" value="Genomic_DNA"/>
</dbReference>
<evidence type="ECO:0000256" key="6">
    <source>
        <dbReference type="ARBA" id="ARBA00023136"/>
    </source>
</evidence>
<evidence type="ECO:0000256" key="3">
    <source>
        <dbReference type="ARBA" id="ARBA00022452"/>
    </source>
</evidence>
<feature type="signal peptide" evidence="10">
    <location>
        <begin position="1"/>
        <end position="22"/>
    </location>
</feature>
<evidence type="ECO:0000256" key="1">
    <source>
        <dbReference type="ARBA" id="ARBA00004571"/>
    </source>
</evidence>
<dbReference type="AlphaFoldDB" id="A0A3M0C3X4"/>
<dbReference type="GO" id="GO:0033214">
    <property type="term" value="P:siderophore-iron import into cell"/>
    <property type="evidence" value="ECO:0007669"/>
    <property type="project" value="TreeGrafter"/>
</dbReference>
<evidence type="ECO:0000256" key="2">
    <source>
        <dbReference type="ARBA" id="ARBA00022448"/>
    </source>
</evidence>
<feature type="domain" description="TonB-dependent receptor-like beta-barrel" evidence="11">
    <location>
        <begin position="262"/>
        <end position="710"/>
    </location>
</feature>
<keyword evidence="7 8" id="KW-0998">Cell outer membrane</keyword>
<dbReference type="FunCoup" id="A0A3M0C3X4">
    <property type="interactions" value="43"/>
</dbReference>
<accession>A0A3M0C3X4</accession>
<dbReference type="Proteomes" id="UP000271227">
    <property type="component" value="Unassembled WGS sequence"/>
</dbReference>
<dbReference type="InParanoid" id="A0A3M0C3X4"/>
<evidence type="ECO:0000256" key="9">
    <source>
        <dbReference type="RuleBase" id="RU003357"/>
    </source>
</evidence>
<protein>
    <submittedName>
        <fullName evidence="13">Fe(3+) dicitrate transport protein</fullName>
    </submittedName>
</protein>
<evidence type="ECO:0000313" key="13">
    <source>
        <dbReference type="EMBL" id="RMB04438.1"/>
    </source>
</evidence>
<organism evidence="13 14">
    <name type="scientific">Eilatimonas milleporae</name>
    <dbReference type="NCBI Taxonomy" id="911205"/>
    <lineage>
        <taxon>Bacteria</taxon>
        <taxon>Pseudomonadati</taxon>
        <taxon>Pseudomonadota</taxon>
        <taxon>Alphaproteobacteria</taxon>
        <taxon>Kordiimonadales</taxon>
        <taxon>Kordiimonadaceae</taxon>
        <taxon>Eilatimonas</taxon>
    </lineage>
</organism>
<dbReference type="OrthoDB" id="9760333at2"/>
<keyword evidence="14" id="KW-1185">Reference proteome</keyword>
<evidence type="ECO:0000259" key="12">
    <source>
        <dbReference type="Pfam" id="PF07715"/>
    </source>
</evidence>
<gene>
    <name evidence="13" type="ORF">BXY39_2700</name>
</gene>
<comment type="similarity">
    <text evidence="8 9">Belongs to the TonB-dependent receptor family.</text>
</comment>
<feature type="chain" id="PRO_5018304861" evidence="10">
    <location>
        <begin position="23"/>
        <end position="740"/>
    </location>
</feature>
<dbReference type="InterPro" id="IPR037066">
    <property type="entry name" value="Plug_dom_sf"/>
</dbReference>
<keyword evidence="3 8" id="KW-1134">Transmembrane beta strand</keyword>
<evidence type="ECO:0000313" key="14">
    <source>
        <dbReference type="Proteomes" id="UP000271227"/>
    </source>
</evidence>
<dbReference type="RefSeq" id="WP_121939382.1">
    <property type="nucleotide sequence ID" value="NZ_REFR01000013.1"/>
</dbReference>
<evidence type="ECO:0000256" key="4">
    <source>
        <dbReference type="ARBA" id="ARBA00022692"/>
    </source>
</evidence>
<keyword evidence="2 8" id="KW-0813">Transport</keyword>
<dbReference type="Gene3D" id="2.170.130.10">
    <property type="entry name" value="TonB-dependent receptor, plug domain"/>
    <property type="match status" value="1"/>
</dbReference>
<evidence type="ECO:0000256" key="10">
    <source>
        <dbReference type="SAM" id="SignalP"/>
    </source>
</evidence>
<dbReference type="GO" id="GO:0009279">
    <property type="term" value="C:cell outer membrane"/>
    <property type="evidence" value="ECO:0007669"/>
    <property type="project" value="UniProtKB-SubCell"/>
</dbReference>
<dbReference type="Pfam" id="PF00593">
    <property type="entry name" value="TonB_dep_Rec_b-barrel"/>
    <property type="match status" value="1"/>
</dbReference>
<keyword evidence="10" id="KW-0732">Signal</keyword>
<reference evidence="13 14" key="1">
    <citation type="submission" date="2018-10" db="EMBL/GenBank/DDBJ databases">
        <title>Genomic Encyclopedia of Archaeal and Bacterial Type Strains, Phase II (KMG-II): from individual species to whole genera.</title>
        <authorList>
            <person name="Goeker M."/>
        </authorList>
    </citation>
    <scope>NUCLEOTIDE SEQUENCE [LARGE SCALE GENOMIC DNA]</scope>
    <source>
        <strain evidence="13 14">DSM 25217</strain>
    </source>
</reference>
<keyword evidence="4 8" id="KW-0812">Transmembrane</keyword>
<dbReference type="Pfam" id="PF07715">
    <property type="entry name" value="Plug"/>
    <property type="match status" value="1"/>
</dbReference>
<sequence length="740" mass="80501">MSPRLLTACAVCALSAALPSRAQESGGAAPDYVDVSIERIQVIGESVDRSQVIGSATRLNEEDLLEFKYQDIHRLLREVPGVNIREEDGFGLRPNIGLRGSGADRSAKITLMEDGVLIAPAPYASPSAYYFPTIARMTAVEVRKGSSSIKFGPRTVGGAVNLVSRSIPDEALAGFVDLRVGEDGLVTGHTAIGGSTGHIGGLVEVFRSTNDGFKQLPSGRDTGFDVEDYLVKFRLETDRNADVYQALHVKLSHTVNDSNETYLGLTDADFDTDPYQRYAASDLDRIDSNHDQYMLTHVLKTGGIEVVTTGYYNDFKRDWFKFHDLSIGGETVNAATVLANPGDFATELGILRGEIDSDPGAVRLRHNAREYYSAGVQSLVAIPFATGEAVHDLEFSVRYHEDEEDRAQFNENFQMLNGTLVLSEVETVGRRGNRVVSAGAWAFMMQDTITLGRWTIVPGVRFETIDLRRVDFAGDDPDRSGGPTGERDNTVNAFIPGLGVNYQVNDNLTLTAGVFKGFNPPGPSSAGADEEESINYEVGAIFDRDGLYGEAVFFYNDYDNILGTCTESTGCRGGEIGDQFNGGEARILGLEFLGGYAFDLGGGWQLPVRVTYTFTDAEFETSFSDGFFGDVEAGDSFPDLPKHQLTASLGVTEDRFRASLQMNYLSAARSRAGSGDIPSGERLDDRVLFDVSANYFLLDTVELFATVRNLFDETYVAGRLPIGARPGLPRTAIGGVRITF</sequence>
<comment type="caution">
    <text evidence="13">The sequence shown here is derived from an EMBL/GenBank/DDBJ whole genome shotgun (WGS) entry which is preliminary data.</text>
</comment>
<dbReference type="Gene3D" id="2.40.170.20">
    <property type="entry name" value="TonB-dependent receptor, beta-barrel domain"/>
    <property type="match status" value="1"/>
</dbReference>
<evidence type="ECO:0000256" key="7">
    <source>
        <dbReference type="ARBA" id="ARBA00023237"/>
    </source>
</evidence>
<comment type="subcellular location">
    <subcellularLocation>
        <location evidence="1 8">Cell outer membrane</location>
        <topology evidence="1 8">Multi-pass membrane protein</topology>
    </subcellularLocation>
</comment>
<dbReference type="InterPro" id="IPR012910">
    <property type="entry name" value="Plug_dom"/>
</dbReference>
<dbReference type="InterPro" id="IPR036942">
    <property type="entry name" value="Beta-barrel_TonB_sf"/>
</dbReference>
<dbReference type="InterPro" id="IPR039426">
    <property type="entry name" value="TonB-dep_rcpt-like"/>
</dbReference>
<keyword evidence="5 9" id="KW-0798">TonB box</keyword>
<keyword evidence="6 8" id="KW-0472">Membrane</keyword>
<dbReference type="PROSITE" id="PS52016">
    <property type="entry name" value="TONB_DEPENDENT_REC_3"/>
    <property type="match status" value="1"/>
</dbReference>
<dbReference type="InterPro" id="IPR000531">
    <property type="entry name" value="Beta-barrel_TonB"/>
</dbReference>